<keyword evidence="8 12" id="KW-0406">Ion transport</keyword>
<dbReference type="Pfam" id="PF01544">
    <property type="entry name" value="CorA"/>
    <property type="match status" value="1"/>
</dbReference>
<evidence type="ECO:0000256" key="2">
    <source>
        <dbReference type="ARBA" id="ARBA00009765"/>
    </source>
</evidence>
<protein>
    <recommendedName>
        <fullName evidence="12">Magnesium transport protein CorA</fullName>
    </recommendedName>
</protein>
<dbReference type="GO" id="GO:0015087">
    <property type="term" value="F:cobalt ion transmembrane transporter activity"/>
    <property type="evidence" value="ECO:0007669"/>
    <property type="project" value="UniProtKB-UniRule"/>
</dbReference>
<dbReference type="GO" id="GO:0005886">
    <property type="term" value="C:plasma membrane"/>
    <property type="evidence" value="ECO:0007669"/>
    <property type="project" value="UniProtKB-SubCell"/>
</dbReference>
<dbReference type="EMBL" id="JACHNF010000001">
    <property type="protein sequence ID" value="MBB5977968.1"/>
    <property type="molecule type" value="Genomic_DNA"/>
</dbReference>
<keyword evidence="6 12" id="KW-0460">Magnesium</keyword>
<dbReference type="GO" id="GO:0015095">
    <property type="term" value="F:magnesium ion transmembrane transporter activity"/>
    <property type="evidence" value="ECO:0007669"/>
    <property type="project" value="UniProtKB-UniRule"/>
</dbReference>
<comment type="subcellular location">
    <subcellularLocation>
        <location evidence="1">Cell membrane</location>
        <topology evidence="1">Multi-pass membrane protein</topology>
    </subcellularLocation>
    <subcellularLocation>
        <location evidence="12">Membrane</location>
        <topology evidence="12">Multi-pass membrane protein</topology>
    </subcellularLocation>
</comment>
<dbReference type="Proteomes" id="UP000558997">
    <property type="component" value="Unassembled WGS sequence"/>
</dbReference>
<comment type="catalytic activity">
    <reaction evidence="10">
        <text>Mg(2+)(in) = Mg(2+)(out)</text>
        <dbReference type="Rhea" id="RHEA:29827"/>
        <dbReference type="ChEBI" id="CHEBI:18420"/>
    </reaction>
</comment>
<dbReference type="InterPro" id="IPR045861">
    <property type="entry name" value="CorA_cytoplasmic_dom"/>
</dbReference>
<feature type="transmembrane region" description="Helical" evidence="12">
    <location>
        <begin position="290"/>
        <end position="309"/>
    </location>
</feature>
<dbReference type="NCBIfam" id="TIGR00383">
    <property type="entry name" value="corA"/>
    <property type="match status" value="1"/>
</dbReference>
<keyword evidence="4 12" id="KW-1003">Cell membrane</keyword>
<evidence type="ECO:0000256" key="4">
    <source>
        <dbReference type="ARBA" id="ARBA00022475"/>
    </source>
</evidence>
<proteinExistence type="inferred from homology"/>
<keyword evidence="5 12" id="KW-0812">Transmembrane</keyword>
<comment type="similarity">
    <text evidence="2 12">Belongs to the CorA metal ion transporter (MIT) (TC 1.A.35) family.</text>
</comment>
<feature type="transmembrane region" description="Helical" evidence="12">
    <location>
        <begin position="321"/>
        <end position="341"/>
    </location>
</feature>
<comment type="caution">
    <text evidence="12">Lacks conserved residue(s) required for the propagation of feature annotation.</text>
</comment>
<dbReference type="Gene3D" id="3.30.460.20">
    <property type="entry name" value="CorA soluble domain-like"/>
    <property type="match status" value="1"/>
</dbReference>
<evidence type="ECO:0000256" key="6">
    <source>
        <dbReference type="ARBA" id="ARBA00022842"/>
    </source>
</evidence>
<evidence type="ECO:0000256" key="7">
    <source>
        <dbReference type="ARBA" id="ARBA00022989"/>
    </source>
</evidence>
<dbReference type="InterPro" id="IPR004488">
    <property type="entry name" value="Mg/Co-transport_prot_CorA"/>
</dbReference>
<dbReference type="Gene3D" id="1.20.58.340">
    <property type="entry name" value="Magnesium transport protein CorA, transmembrane region"/>
    <property type="match status" value="2"/>
</dbReference>
<keyword evidence="14" id="KW-1185">Reference proteome</keyword>
<dbReference type="FunFam" id="1.20.58.340:FF:000004">
    <property type="entry name" value="Magnesium transport protein CorA"/>
    <property type="match status" value="1"/>
</dbReference>
<evidence type="ECO:0000313" key="14">
    <source>
        <dbReference type="Proteomes" id="UP000558997"/>
    </source>
</evidence>
<evidence type="ECO:0000256" key="8">
    <source>
        <dbReference type="ARBA" id="ARBA00023065"/>
    </source>
</evidence>
<dbReference type="CDD" id="cd12830">
    <property type="entry name" value="MtCorA-like"/>
    <property type="match status" value="1"/>
</dbReference>
<comment type="caution">
    <text evidence="13">The sequence shown here is derived from an EMBL/GenBank/DDBJ whole genome shotgun (WGS) entry which is preliminary data.</text>
</comment>
<dbReference type="RefSeq" id="WP_238352380.1">
    <property type="nucleotide sequence ID" value="NZ_BAAAVN010000015.1"/>
</dbReference>
<evidence type="ECO:0000256" key="11">
    <source>
        <dbReference type="ARBA" id="ARBA00045497"/>
    </source>
</evidence>
<dbReference type="PANTHER" id="PTHR46494">
    <property type="entry name" value="CORA FAMILY METAL ION TRANSPORTER (EUROFUNG)"/>
    <property type="match status" value="1"/>
</dbReference>
<keyword evidence="7 12" id="KW-1133">Transmembrane helix</keyword>
<dbReference type="InterPro" id="IPR002523">
    <property type="entry name" value="MgTranspt_CorA/ZnTranspt_ZntB"/>
</dbReference>
<accession>A0A841DRF1</accession>
<sequence length="347" mass="38734">MTGTLAGPAKPWAIMTRPWFMMVTVIVDCGVYAGGERRQLPKDPETVAQAIDGDGRAFGWIGLHEPSGAEMQRVQRLFGLHDLAIEDALQIHQRPKVERFGDTILVVLRTLWYVDEGDAVETGQVTVFVGPRYVVTVRHGEGGELATTRHQLEERAAVLGHGPAAVLWAICDAVVDDYETVAEQVEIDVDEVESSVFSSERTSDAERIYRLKREVLEMRRAIDPLREPMVQFAHGVSGISAKASPFFRDVADHLSRVSDQTEAIDTLLTSALNAHLARVSVQQNDDMRKISAWVAIAAVPTMLAGIYGMNFGNMPELRWHFGYYAVLLLMAVVCFTMYRFFRKVGWL</sequence>
<dbReference type="GO" id="GO:0050897">
    <property type="term" value="F:cobalt ion binding"/>
    <property type="evidence" value="ECO:0007669"/>
    <property type="project" value="TreeGrafter"/>
</dbReference>
<gene>
    <name evidence="12" type="primary">corA</name>
    <name evidence="13" type="ORF">HDA44_001309</name>
</gene>
<dbReference type="InterPro" id="IPR045863">
    <property type="entry name" value="CorA_TM1_TM2"/>
</dbReference>
<reference evidence="13 14" key="1">
    <citation type="submission" date="2020-08" db="EMBL/GenBank/DDBJ databases">
        <title>Sequencing the genomes of 1000 actinobacteria strains.</title>
        <authorList>
            <person name="Klenk H.-P."/>
        </authorList>
    </citation>
    <scope>NUCLEOTIDE SEQUENCE [LARGE SCALE GENOMIC DNA]</scope>
    <source>
        <strain evidence="13 14">DSM 17294</strain>
    </source>
</reference>
<evidence type="ECO:0000313" key="13">
    <source>
        <dbReference type="EMBL" id="MBB5977968.1"/>
    </source>
</evidence>
<comment type="function">
    <text evidence="11">Mediates influx of magnesium ions. Alternates between open and closed states. Activated by low cytoplasmic Mg(2+) levels. Inactive when cytoplasmic Mg(2+) levels are high.</text>
</comment>
<feature type="transmembrane region" description="Helical" evidence="12">
    <location>
        <begin position="12"/>
        <end position="33"/>
    </location>
</feature>
<dbReference type="PANTHER" id="PTHR46494:SF1">
    <property type="entry name" value="CORA FAMILY METAL ION TRANSPORTER (EUROFUNG)"/>
    <property type="match status" value="1"/>
</dbReference>
<evidence type="ECO:0000256" key="12">
    <source>
        <dbReference type="RuleBase" id="RU362010"/>
    </source>
</evidence>
<evidence type="ECO:0000256" key="1">
    <source>
        <dbReference type="ARBA" id="ARBA00004651"/>
    </source>
</evidence>
<evidence type="ECO:0000256" key="5">
    <source>
        <dbReference type="ARBA" id="ARBA00022692"/>
    </source>
</evidence>
<evidence type="ECO:0000256" key="9">
    <source>
        <dbReference type="ARBA" id="ARBA00023136"/>
    </source>
</evidence>
<evidence type="ECO:0000256" key="10">
    <source>
        <dbReference type="ARBA" id="ARBA00034269"/>
    </source>
</evidence>
<dbReference type="SUPFAM" id="SSF143865">
    <property type="entry name" value="CorA soluble domain-like"/>
    <property type="match status" value="1"/>
</dbReference>
<name>A0A841DRF1_9ACTN</name>
<evidence type="ECO:0000256" key="3">
    <source>
        <dbReference type="ARBA" id="ARBA00022448"/>
    </source>
</evidence>
<dbReference type="GO" id="GO:0000287">
    <property type="term" value="F:magnesium ion binding"/>
    <property type="evidence" value="ECO:0007669"/>
    <property type="project" value="TreeGrafter"/>
</dbReference>
<organism evidence="13 14">
    <name type="scientific">Kribbella solani</name>
    <dbReference type="NCBI Taxonomy" id="236067"/>
    <lineage>
        <taxon>Bacteria</taxon>
        <taxon>Bacillati</taxon>
        <taxon>Actinomycetota</taxon>
        <taxon>Actinomycetes</taxon>
        <taxon>Propionibacteriales</taxon>
        <taxon>Kribbellaceae</taxon>
        <taxon>Kribbella</taxon>
    </lineage>
</organism>
<keyword evidence="9 12" id="KW-0472">Membrane</keyword>
<dbReference type="AlphaFoldDB" id="A0A841DRF1"/>
<dbReference type="SUPFAM" id="SSF144083">
    <property type="entry name" value="Magnesium transport protein CorA, transmembrane region"/>
    <property type="match status" value="1"/>
</dbReference>
<keyword evidence="3 12" id="KW-0813">Transport</keyword>